<evidence type="ECO:0000256" key="5">
    <source>
        <dbReference type="ARBA" id="ARBA00022645"/>
    </source>
</evidence>
<evidence type="ECO:0000259" key="19">
    <source>
        <dbReference type="Pfam" id="PF00912"/>
    </source>
</evidence>
<keyword evidence="6" id="KW-0645">Protease</keyword>
<evidence type="ECO:0000256" key="7">
    <source>
        <dbReference type="ARBA" id="ARBA00022676"/>
    </source>
</evidence>
<evidence type="ECO:0000256" key="4">
    <source>
        <dbReference type="ARBA" id="ARBA00018638"/>
    </source>
</evidence>
<evidence type="ECO:0000259" key="18">
    <source>
        <dbReference type="Pfam" id="PF00905"/>
    </source>
</evidence>
<feature type="domain" description="Glycosyl transferase family 51" evidence="19">
    <location>
        <begin position="78"/>
        <end position="250"/>
    </location>
</feature>
<dbReference type="SUPFAM" id="SSF56601">
    <property type="entry name" value="beta-lactamase/transpeptidase-like"/>
    <property type="match status" value="1"/>
</dbReference>
<comment type="catalytic activity">
    <reaction evidence="15">
        <text>[GlcNAc-(1-&gt;4)-Mur2Ac(oyl-L-Ala-gamma-D-Glu-L-Lys-D-Ala-D-Ala)](n)-di-trans,octa-cis-undecaprenyl diphosphate + beta-D-GlcNAc-(1-&gt;4)-Mur2Ac(oyl-L-Ala-gamma-D-Glu-L-Lys-D-Ala-D-Ala)-di-trans,octa-cis-undecaprenyl diphosphate = [GlcNAc-(1-&gt;4)-Mur2Ac(oyl-L-Ala-gamma-D-Glu-L-Lys-D-Ala-D-Ala)](n+1)-di-trans,octa-cis-undecaprenyl diphosphate + di-trans,octa-cis-undecaprenyl diphosphate + H(+)</text>
        <dbReference type="Rhea" id="RHEA:23708"/>
        <dbReference type="Rhea" id="RHEA-COMP:9602"/>
        <dbReference type="Rhea" id="RHEA-COMP:9603"/>
        <dbReference type="ChEBI" id="CHEBI:15378"/>
        <dbReference type="ChEBI" id="CHEBI:58405"/>
        <dbReference type="ChEBI" id="CHEBI:60033"/>
        <dbReference type="ChEBI" id="CHEBI:78435"/>
        <dbReference type="EC" id="2.4.99.28"/>
    </reaction>
</comment>
<evidence type="ECO:0000256" key="14">
    <source>
        <dbReference type="ARBA" id="ARBA00044770"/>
    </source>
</evidence>
<keyword evidence="10" id="KW-0735">Signal-anchor</keyword>
<feature type="compositionally biased region" description="Basic and acidic residues" evidence="16">
    <location>
        <begin position="698"/>
        <end position="707"/>
    </location>
</feature>
<dbReference type="InterPro" id="IPR001460">
    <property type="entry name" value="PCN-bd_Tpept"/>
</dbReference>
<dbReference type="PROSITE" id="PS51257">
    <property type="entry name" value="PROKAR_LIPOPROTEIN"/>
    <property type="match status" value="1"/>
</dbReference>
<dbReference type="SUPFAM" id="SSF53955">
    <property type="entry name" value="Lysozyme-like"/>
    <property type="match status" value="1"/>
</dbReference>
<evidence type="ECO:0000256" key="16">
    <source>
        <dbReference type="SAM" id="MobiDB-lite"/>
    </source>
</evidence>
<comment type="catalytic activity">
    <reaction evidence="13">
        <text>Preferential cleavage: (Ac)2-L-Lys-D-Ala-|-D-Ala. Also transpeptidation of peptidyl-alanyl moieties that are N-acyl substituents of D-alanine.</text>
        <dbReference type="EC" id="3.4.16.4"/>
    </reaction>
</comment>
<name>A0ABS2GM14_9FIRM</name>
<organism evidence="20 21">
    <name type="scientific">Hydrogenoanaerobacterium saccharovorans</name>
    <dbReference type="NCBI Taxonomy" id="474960"/>
    <lineage>
        <taxon>Bacteria</taxon>
        <taxon>Bacillati</taxon>
        <taxon>Bacillota</taxon>
        <taxon>Clostridia</taxon>
        <taxon>Eubacteriales</taxon>
        <taxon>Oscillospiraceae</taxon>
        <taxon>Hydrogenoanaerobacterium</taxon>
    </lineage>
</organism>
<proteinExistence type="predicted"/>
<keyword evidence="17" id="KW-1133">Transmembrane helix</keyword>
<comment type="subcellular location">
    <subcellularLocation>
        <location evidence="2">Cell membrane</location>
        <topology evidence="2">Single-pass type II membrane protein</topology>
    </subcellularLocation>
</comment>
<evidence type="ECO:0000256" key="10">
    <source>
        <dbReference type="ARBA" id="ARBA00022968"/>
    </source>
</evidence>
<dbReference type="InterPro" id="IPR012338">
    <property type="entry name" value="Beta-lactam/transpept-like"/>
</dbReference>
<sequence>MAKSARPNRLERLPKVWYNLGIALCLGIIAACVIGCALTVYIFKYIADEPVVDLDAAQMSYTTILYGKDANGNDIEMERLHGDVNRIWVDYDDISEDMVNAAIALEDKRFREHQGVDWKRTIASAVNLVIPIYEGTPGGSTITQQVVKNVTHDDDFSIIRKVKEILRAMKLEKHYSKEQIMEVYLNTIGLGNNTAGVQAAANLYYGKNVSELNVAECASIVSITQNPTKYNPFTNYDNLVERTQTCLYLMHEQGYLSDEEYEEASNYQLVIAENTGGQVNTYTDWSWFTEQVISDVLEDLGAEKGYTEEEAYDLLYNSGLRVYTTCDVEMQDYLEKAFNVDTNSTIFPAVINEEYPEGAFVVLGLDGQIKAIAGSDRTKTGARTFNRARDAVRHPGSTIKPIASYSLAVENDIIHFSSLVEDSPITITENGVQRTWPVNFYGSYLGNITVNIAIQRSTNTIPVKLQQIITPQVSFNFLKNKLGISTLVESRTENGRVLSDINLAPMALGEMTDGVTPLAMAGAYQIFGNGGIYTEPYSYTRVETADGTVILEHTPISNRVISSESATVLNHLLQGVTTGTYGTGTTAKFSAMPVAGKTGTSDNDNNQWFIGVTPYYVGVCWLGYDIPEQIRYYSYAPPIIYKNIMGPIHQNLAVVQFQDDPDVEVLEYCTITGDLAGDDCETTATGWYKPSNIPPVCDGDHDVNKKDEDEEDQDQDEDEKRDEDEEDDRRSSRDDEDEE</sequence>
<evidence type="ECO:0000256" key="13">
    <source>
        <dbReference type="ARBA" id="ARBA00034000"/>
    </source>
</evidence>
<evidence type="ECO:0000256" key="8">
    <source>
        <dbReference type="ARBA" id="ARBA00022679"/>
    </source>
</evidence>
<protein>
    <recommendedName>
        <fullName evidence="4">Penicillin-binding protein 1A</fullName>
        <ecNumber evidence="14">2.4.99.28</ecNumber>
        <ecNumber evidence="3">3.4.16.4</ecNumber>
    </recommendedName>
</protein>
<comment type="function">
    <text evidence="1">Cell wall formation. Synthesis of cross-linked peptidoglycan from the lipid intermediates. The enzyme has a penicillin-insensitive transglycosylase N-terminal domain (formation of linear glycan strands) and a penicillin-sensitive transpeptidase C-terminal domain (cross-linking of the peptide subunits).</text>
</comment>
<evidence type="ECO:0000256" key="17">
    <source>
        <dbReference type="SAM" id="Phobius"/>
    </source>
</evidence>
<feature type="domain" description="Penicillin-binding protein transpeptidase" evidence="18">
    <location>
        <begin position="366"/>
        <end position="615"/>
    </location>
</feature>
<keyword evidence="9" id="KW-0378">Hydrolase</keyword>
<gene>
    <name evidence="20" type="ORF">H9X81_02530</name>
</gene>
<evidence type="ECO:0000256" key="9">
    <source>
        <dbReference type="ARBA" id="ARBA00022801"/>
    </source>
</evidence>
<dbReference type="RefSeq" id="WP_204719598.1">
    <property type="nucleotide sequence ID" value="NZ_JACSNR010000002.1"/>
</dbReference>
<dbReference type="InterPro" id="IPR050396">
    <property type="entry name" value="Glycosyltr_51/Transpeptidase"/>
</dbReference>
<evidence type="ECO:0000256" key="3">
    <source>
        <dbReference type="ARBA" id="ARBA00012448"/>
    </source>
</evidence>
<keyword evidence="21" id="KW-1185">Reference proteome</keyword>
<dbReference type="EMBL" id="JACSNR010000002">
    <property type="protein sequence ID" value="MBM6922573.1"/>
    <property type="molecule type" value="Genomic_DNA"/>
</dbReference>
<dbReference type="InterPro" id="IPR036950">
    <property type="entry name" value="PBP_transglycosylase"/>
</dbReference>
<keyword evidence="17" id="KW-0812">Transmembrane</keyword>
<evidence type="ECO:0000256" key="12">
    <source>
        <dbReference type="ARBA" id="ARBA00023268"/>
    </source>
</evidence>
<keyword evidence="7" id="KW-0328">Glycosyltransferase</keyword>
<dbReference type="PANTHER" id="PTHR32282">
    <property type="entry name" value="BINDING PROTEIN TRANSPEPTIDASE, PUTATIVE-RELATED"/>
    <property type="match status" value="1"/>
</dbReference>
<dbReference type="EC" id="2.4.99.28" evidence="14"/>
<keyword evidence="11" id="KW-0046">Antibiotic resistance</keyword>
<comment type="caution">
    <text evidence="20">The sequence shown here is derived from an EMBL/GenBank/DDBJ whole genome shotgun (WGS) entry which is preliminary data.</text>
</comment>
<dbReference type="Gene3D" id="3.40.710.10">
    <property type="entry name" value="DD-peptidase/beta-lactamase superfamily"/>
    <property type="match status" value="1"/>
</dbReference>
<keyword evidence="17" id="KW-0472">Membrane</keyword>
<evidence type="ECO:0000256" key="15">
    <source>
        <dbReference type="ARBA" id="ARBA00049902"/>
    </source>
</evidence>
<dbReference type="Proteomes" id="UP000724149">
    <property type="component" value="Unassembled WGS sequence"/>
</dbReference>
<evidence type="ECO:0000256" key="11">
    <source>
        <dbReference type="ARBA" id="ARBA00023251"/>
    </source>
</evidence>
<dbReference type="EC" id="3.4.16.4" evidence="3"/>
<keyword evidence="5" id="KW-0121">Carboxypeptidase</keyword>
<reference evidence="20 21" key="1">
    <citation type="journal article" date="2021" name="Sci. Rep.">
        <title>The distribution of antibiotic resistance genes in chicken gut microbiota commensals.</title>
        <authorList>
            <person name="Juricova H."/>
            <person name="Matiasovicova J."/>
            <person name="Kubasova T."/>
            <person name="Cejkova D."/>
            <person name="Rychlik I."/>
        </authorList>
    </citation>
    <scope>NUCLEOTIDE SEQUENCE [LARGE SCALE GENOMIC DNA]</scope>
    <source>
        <strain evidence="20 21">An564</strain>
    </source>
</reference>
<dbReference type="Gene3D" id="1.10.3810.10">
    <property type="entry name" value="Biosynthetic peptidoglycan transglycosylase-like"/>
    <property type="match status" value="1"/>
</dbReference>
<feature type="region of interest" description="Disordered" evidence="16">
    <location>
        <begin position="686"/>
        <end position="739"/>
    </location>
</feature>
<dbReference type="Pfam" id="PF00912">
    <property type="entry name" value="Transgly"/>
    <property type="match status" value="1"/>
</dbReference>
<evidence type="ECO:0000256" key="6">
    <source>
        <dbReference type="ARBA" id="ARBA00022670"/>
    </source>
</evidence>
<keyword evidence="8" id="KW-0808">Transferase</keyword>
<evidence type="ECO:0000313" key="21">
    <source>
        <dbReference type="Proteomes" id="UP000724149"/>
    </source>
</evidence>
<evidence type="ECO:0000313" key="20">
    <source>
        <dbReference type="EMBL" id="MBM6922573.1"/>
    </source>
</evidence>
<dbReference type="InterPro" id="IPR001264">
    <property type="entry name" value="Glyco_trans_51"/>
</dbReference>
<evidence type="ECO:0000256" key="2">
    <source>
        <dbReference type="ARBA" id="ARBA00004401"/>
    </source>
</evidence>
<dbReference type="Pfam" id="PF00905">
    <property type="entry name" value="Transpeptidase"/>
    <property type="match status" value="1"/>
</dbReference>
<dbReference type="PANTHER" id="PTHR32282:SF33">
    <property type="entry name" value="PEPTIDOGLYCAN GLYCOSYLTRANSFERASE"/>
    <property type="match status" value="1"/>
</dbReference>
<keyword evidence="12" id="KW-0511">Multifunctional enzyme</keyword>
<feature type="transmembrane region" description="Helical" evidence="17">
    <location>
        <begin position="20"/>
        <end position="43"/>
    </location>
</feature>
<feature type="compositionally biased region" description="Acidic residues" evidence="16">
    <location>
        <begin position="708"/>
        <end position="727"/>
    </location>
</feature>
<evidence type="ECO:0000256" key="1">
    <source>
        <dbReference type="ARBA" id="ARBA00002624"/>
    </source>
</evidence>
<accession>A0ABS2GM14</accession>
<dbReference type="InterPro" id="IPR023346">
    <property type="entry name" value="Lysozyme-like_dom_sf"/>
</dbReference>